<dbReference type="InterPro" id="IPR050964">
    <property type="entry name" value="Striated_Muscle_Regulatory"/>
</dbReference>
<keyword evidence="5" id="KW-0393">Immunoglobulin domain</keyword>
<dbReference type="OrthoDB" id="2570713at2759"/>
<dbReference type="Gene3D" id="2.60.40.10">
    <property type="entry name" value="Immunoglobulins"/>
    <property type="match status" value="16"/>
</dbReference>
<dbReference type="InterPro" id="IPR036116">
    <property type="entry name" value="FN3_sf"/>
</dbReference>
<dbReference type="SUPFAM" id="SSF49265">
    <property type="entry name" value="Fibronectin type III"/>
    <property type="match status" value="6"/>
</dbReference>
<accession>A0A8B6HSQ4</accession>
<feature type="domain" description="Ig-like" evidence="6">
    <location>
        <begin position="432"/>
        <end position="521"/>
    </location>
</feature>
<dbReference type="FunFam" id="2.60.40.10:FF:000147">
    <property type="entry name" value="Myosin light chain kinase"/>
    <property type="match status" value="1"/>
</dbReference>
<dbReference type="SMART" id="SM00409">
    <property type="entry name" value="IG"/>
    <property type="match status" value="5"/>
</dbReference>
<evidence type="ECO:0000256" key="5">
    <source>
        <dbReference type="ARBA" id="ARBA00023319"/>
    </source>
</evidence>
<dbReference type="GO" id="GO:0005737">
    <property type="term" value="C:cytoplasm"/>
    <property type="evidence" value="ECO:0007669"/>
    <property type="project" value="UniProtKB-SubCell"/>
</dbReference>
<feature type="domain" description="Fibronectin type-III" evidence="7">
    <location>
        <begin position="1493"/>
        <end position="1591"/>
    </location>
</feature>
<dbReference type="PANTHER" id="PTHR13817:SF151">
    <property type="entry name" value="TITIN"/>
    <property type="match status" value="1"/>
</dbReference>
<feature type="domain" description="Fibronectin type-III" evidence="7">
    <location>
        <begin position="1693"/>
        <end position="1789"/>
    </location>
</feature>
<keyword evidence="4" id="KW-0677">Repeat</keyword>
<sequence>MSVVLFQRDGKTALHCCWEGHLQITRCLVEQGGASPLVTTHEGKTPYDLAAAQLKFYPRRYKELVEYLQTVMSEKSSSVPAGPKMEDFNILGTTRKDLVGDRYVAAEFEDGTTRPLFKRKLQKTIVEESSTAKLECEVAGIPQPKVLWLKNNRPLFESDHCKVVTDGATHTLEFTDIRKGDTGLYTARAMNVNGSTISTAELYVGEVQPALLNKYKEGLSDSKYQTPAYFFQMNSCQVEEGRLARFDCRVVAYPKPEIVWMKDGKIVEPNDRYKLLNFNNEIYSLLIQNVVKEDMGRYTCWAHNKYGEAMTEAYLNVIAFHDQQEEGDISPQFLTRFYDQTLTEGVPAELQCLIDGRPFPTIKWLFNDCEIIPNDNVHILQEKNLIGLCIKEVTSNDLGTYTCNLKNALGEAKCSAGLNVLSEKIKNVPVLPKFLRKLSDQNVRTGEGVTFEVVVIGEPPPKVTWLFNHKPISETRRRFKMSQDGDVYRLSIEDLILDDDGKITCKAVNSEGEVYSSGNLLVRESRKGSEKPEEPKFTQKDFDAKYGYLPTFIKKIEDTSIPTGKDGKFECRVMGIPEPTVTWKKDGRNLTNDGHYLISQDGGNCYLTIRGAKDRDQGLYTCIVANAAGENTCTAYMKLTEALKPGEHFDRESSLTPLIRKGTGEVPTMPYEKPTISDIRPESTRLTWQPVLTSALSPDSKNIKYLIEGRELPDADWRKLASGIHGNTHLLRNLRPQRDYDFRVRAENQFGVSDATTPAMLERPRTEVDDFADSMKSKVPQFRRPPELPKSKPLIADFGTDSVKLAWQPAYVPPAVKTAPPVSYRLEAQELPATDWLPLSSRLTDTRHYLSDLLSDRDYNIRVRAENKYGLSEPTDSIWIPRAKAFPGVPISRPEITEMEPHMVKLRWERVDVPSFSANDNELMYMIEMQAPPVRDWSTVARDIPGTVYVVSDLEPGQDYKFRVRARTPLGKMSEPSPVTSVYRTVATSMAPIDSFELEDQDVDFDGIRLKWNRVEIPSYGADEQPLLYMIEMNEPPLDEWRPIVSGLPTTRYRVTDLVPDRDYHFRVRALSSYGVSPPSYTLPVSYRRPLPGPSRVLSEYPQIVYDESDALQLAWQPPKISSHEPIRYRVELQAPPSLAWKPLATGIPDTRYPIRGLGPSRDYMFRVVPETRAGTLEPLPPVSLTSLPAPRTFLPSQPEILDYKPDSFMLSWRRPYVDTHLPVMYRIEMQEPPSLDWRPLVSDVADTRYHVTGLQPSRDYSFRIVPYSGSDYWEPLPPVTLTSMPVKPRFRPHEPTITPFGDDSIKLSWKPADIPMYQRTPVPIRYIVDMRTLPSYDWTPLTRNILDTSYIVKGLSPLKEYQFRVRPQTDYGIGEPTMPVTFYRKPVPMLRREPIISNIYGDSVLLSWQPAEIQGDFKFPPKVTYSIELQDRPGVGPWTPFLTGITGTNYQVTGLRPDREYFFRVRGHVGDIFGEPSAPVFLTHRAGPPKMPNEQPYISEMNPNSVHLQWRAVQLPSKITDYAPVTYRLEVQELPRSDWVILVDGIPHTDFHVTNLHPDREYNFRVRAINKYGYSEPTPLVQIRRRAVPPRMPKDEPMIYDIGHGSLMLSWRPADVPHYLSESPVTYTIYIQEPHSTTWRPLYRRIPYTSYHVTNLNPDRDYCFRVQAENQYGVSQPTNTIRLTRLSDFRSPIDIPEISEFDDTRSSLMLRWKPKQMAPFAGKPLKYHIESWEPVKRTWRSLARDIPDTSYRLTGLSPENDYILRVRAQAESALSEPSYPISTSRYRSCNQSCPDEYRDFIRMLSCNSPVCAAFPFDQLDNIRFIIDNKNFRENLLLMKRIQSAVPILFELICAVPDLPQFIRNILSAVVEITTKTFMMEEHETSSEVTQDALAYFPNLPKIRCRGLYVMDKKIDEKVCTKKGSRHPSLLPGIFTVFCPHDPPTSVIYDNACNLQQYCLNRDPGFFRKTRFYVDGLHWDCHGCAVSYKGLLYPEIQNINTQMVEQNNAKLKKLKPSLSYMKADNFMKSVTFFEWHCNQQLKD</sequence>
<dbReference type="SMART" id="SM00060">
    <property type="entry name" value="FN3"/>
    <property type="match status" value="11"/>
</dbReference>
<proteinExistence type="inferred from homology"/>
<dbReference type="InterPro" id="IPR003961">
    <property type="entry name" value="FN3_dom"/>
</dbReference>
<evidence type="ECO:0000256" key="2">
    <source>
        <dbReference type="ARBA" id="ARBA00006692"/>
    </source>
</evidence>
<feature type="domain" description="Ig-like" evidence="6">
    <location>
        <begin position="227"/>
        <end position="316"/>
    </location>
</feature>
<dbReference type="FunFam" id="2.60.40.10:FF:000425">
    <property type="entry name" value="Myosin light chain kinase"/>
    <property type="match status" value="4"/>
</dbReference>
<comment type="subcellular location">
    <subcellularLocation>
        <location evidence="1">Cytoplasm</location>
    </subcellularLocation>
</comment>
<evidence type="ECO:0000256" key="4">
    <source>
        <dbReference type="ARBA" id="ARBA00022737"/>
    </source>
</evidence>
<reference evidence="8" key="1">
    <citation type="submission" date="2018-11" db="EMBL/GenBank/DDBJ databases">
        <authorList>
            <person name="Alioto T."/>
            <person name="Alioto T."/>
        </authorList>
    </citation>
    <scope>NUCLEOTIDE SEQUENCE</scope>
</reference>
<protein>
    <recommendedName>
        <fullName evidence="10">Muscle M-line assembly protein unc-89</fullName>
    </recommendedName>
</protein>
<feature type="domain" description="Fibronectin type-III" evidence="7">
    <location>
        <begin position="1391"/>
        <end position="1490"/>
    </location>
</feature>
<feature type="domain" description="Ig-like" evidence="6">
    <location>
        <begin position="331"/>
        <end position="419"/>
    </location>
</feature>
<dbReference type="InterPro" id="IPR013098">
    <property type="entry name" value="Ig_I-set"/>
</dbReference>
<dbReference type="Gene3D" id="1.25.40.20">
    <property type="entry name" value="Ankyrin repeat-containing domain"/>
    <property type="match status" value="1"/>
</dbReference>
<evidence type="ECO:0008006" key="10">
    <source>
        <dbReference type="Google" id="ProtNLM"/>
    </source>
</evidence>
<feature type="domain" description="Fibronectin type-III" evidence="7">
    <location>
        <begin position="1098"/>
        <end position="1190"/>
    </location>
</feature>
<dbReference type="InterPro" id="IPR036770">
    <property type="entry name" value="Ankyrin_rpt-contain_sf"/>
</dbReference>
<feature type="domain" description="Ig-like" evidence="6">
    <location>
        <begin position="115"/>
        <end position="203"/>
    </location>
</feature>
<keyword evidence="9" id="KW-1185">Reference proteome</keyword>
<name>A0A8B6HSQ4_MYTGA</name>
<feature type="domain" description="Fibronectin type-III" evidence="7">
    <location>
        <begin position="1195"/>
        <end position="1287"/>
    </location>
</feature>
<dbReference type="SUPFAM" id="SSF48726">
    <property type="entry name" value="Immunoglobulin"/>
    <property type="match status" value="5"/>
</dbReference>
<dbReference type="Pfam" id="PF07679">
    <property type="entry name" value="I-set"/>
    <property type="match status" value="5"/>
</dbReference>
<dbReference type="InterPro" id="IPR003598">
    <property type="entry name" value="Ig_sub2"/>
</dbReference>
<comment type="similarity">
    <text evidence="2">Belongs to the protein kinase superfamily. CAMK Ser/Thr protein kinase family.</text>
</comment>
<comment type="caution">
    <text evidence="8">The sequence shown here is derived from an EMBL/GenBank/DDBJ whole genome shotgun (WGS) entry which is preliminary data.</text>
</comment>
<dbReference type="InterPro" id="IPR007110">
    <property type="entry name" value="Ig-like_dom"/>
</dbReference>
<feature type="domain" description="Fibronectin type-III" evidence="7">
    <location>
        <begin position="1292"/>
        <end position="1388"/>
    </location>
</feature>
<dbReference type="SMART" id="SM00408">
    <property type="entry name" value="IGc2"/>
    <property type="match status" value="5"/>
</dbReference>
<dbReference type="InterPro" id="IPR036179">
    <property type="entry name" value="Ig-like_dom_sf"/>
</dbReference>
<feature type="domain" description="Fibronectin type-III" evidence="7">
    <location>
        <begin position="992"/>
        <end position="1090"/>
    </location>
</feature>
<dbReference type="Proteomes" id="UP000596742">
    <property type="component" value="Unassembled WGS sequence"/>
</dbReference>
<dbReference type="SUPFAM" id="SSF48403">
    <property type="entry name" value="Ankyrin repeat"/>
    <property type="match status" value="1"/>
</dbReference>
<evidence type="ECO:0000313" key="8">
    <source>
        <dbReference type="EMBL" id="VDI83694.1"/>
    </source>
</evidence>
<dbReference type="PROSITE" id="PS50853">
    <property type="entry name" value="FN3"/>
    <property type="match status" value="11"/>
</dbReference>
<feature type="domain" description="Fibronectin type-III" evidence="7">
    <location>
        <begin position="1594"/>
        <end position="1689"/>
    </location>
</feature>
<dbReference type="PRINTS" id="PR00014">
    <property type="entry name" value="FNTYPEIII"/>
</dbReference>
<evidence type="ECO:0000259" key="7">
    <source>
        <dbReference type="PROSITE" id="PS50853"/>
    </source>
</evidence>
<feature type="domain" description="Ig-like" evidence="6">
    <location>
        <begin position="550"/>
        <end position="640"/>
    </location>
</feature>
<dbReference type="Pfam" id="PF00041">
    <property type="entry name" value="fn3"/>
    <property type="match status" value="9"/>
</dbReference>
<evidence type="ECO:0000259" key="6">
    <source>
        <dbReference type="PROSITE" id="PS50835"/>
    </source>
</evidence>
<evidence type="ECO:0000313" key="9">
    <source>
        <dbReference type="Proteomes" id="UP000596742"/>
    </source>
</evidence>
<dbReference type="EMBL" id="UYJE01010497">
    <property type="protein sequence ID" value="VDI83694.1"/>
    <property type="molecule type" value="Genomic_DNA"/>
</dbReference>
<dbReference type="CDD" id="cd00063">
    <property type="entry name" value="FN3"/>
    <property type="match status" value="11"/>
</dbReference>
<dbReference type="InterPro" id="IPR003599">
    <property type="entry name" value="Ig_sub"/>
</dbReference>
<evidence type="ECO:0000256" key="1">
    <source>
        <dbReference type="ARBA" id="ARBA00004496"/>
    </source>
</evidence>
<dbReference type="PANTHER" id="PTHR13817">
    <property type="entry name" value="TITIN"/>
    <property type="match status" value="1"/>
</dbReference>
<feature type="domain" description="Fibronectin type-III" evidence="7">
    <location>
        <begin position="670"/>
        <end position="766"/>
    </location>
</feature>
<feature type="domain" description="Fibronectin type-III" evidence="7">
    <location>
        <begin position="890"/>
        <end position="988"/>
    </location>
</feature>
<evidence type="ECO:0000256" key="3">
    <source>
        <dbReference type="ARBA" id="ARBA00022490"/>
    </source>
</evidence>
<organism evidence="8 9">
    <name type="scientific">Mytilus galloprovincialis</name>
    <name type="common">Mediterranean mussel</name>
    <dbReference type="NCBI Taxonomy" id="29158"/>
    <lineage>
        <taxon>Eukaryota</taxon>
        <taxon>Metazoa</taxon>
        <taxon>Spiralia</taxon>
        <taxon>Lophotrochozoa</taxon>
        <taxon>Mollusca</taxon>
        <taxon>Bivalvia</taxon>
        <taxon>Autobranchia</taxon>
        <taxon>Pteriomorphia</taxon>
        <taxon>Mytilida</taxon>
        <taxon>Mytiloidea</taxon>
        <taxon>Mytilidae</taxon>
        <taxon>Mytilinae</taxon>
        <taxon>Mytilus</taxon>
    </lineage>
</organism>
<feature type="domain" description="Fibronectin type-III" evidence="7">
    <location>
        <begin position="789"/>
        <end position="886"/>
    </location>
</feature>
<dbReference type="PROSITE" id="PS50835">
    <property type="entry name" value="IG_LIKE"/>
    <property type="match status" value="5"/>
</dbReference>
<keyword evidence="3" id="KW-0963">Cytoplasm</keyword>
<gene>
    <name evidence="8" type="ORF">MGAL_10B034947</name>
</gene>
<dbReference type="InterPro" id="IPR013783">
    <property type="entry name" value="Ig-like_fold"/>
</dbReference>